<evidence type="ECO:0000256" key="2">
    <source>
        <dbReference type="ARBA" id="ARBA00003921"/>
    </source>
</evidence>
<evidence type="ECO:0000256" key="18">
    <source>
        <dbReference type="ARBA" id="ARBA00048914"/>
    </source>
</evidence>
<gene>
    <name evidence="19" type="primary">murB</name>
    <name evidence="21" type="ORF">EDM02_02575</name>
</gene>
<dbReference type="RefSeq" id="WP_123662796.1">
    <property type="nucleotide sequence ID" value="NZ_RARA01000024.1"/>
</dbReference>
<dbReference type="InterPro" id="IPR011601">
    <property type="entry name" value="MurB_C"/>
</dbReference>
<evidence type="ECO:0000256" key="13">
    <source>
        <dbReference type="ARBA" id="ARBA00022984"/>
    </source>
</evidence>
<dbReference type="InterPro" id="IPR016167">
    <property type="entry name" value="FAD-bd_PCMH_sub1"/>
</dbReference>
<evidence type="ECO:0000256" key="6">
    <source>
        <dbReference type="ARBA" id="ARBA00015188"/>
    </source>
</evidence>
<dbReference type="PANTHER" id="PTHR21071">
    <property type="entry name" value="UDP-N-ACETYLENOLPYRUVOYLGLUCOSAMINE REDUCTASE"/>
    <property type="match status" value="1"/>
</dbReference>
<comment type="similarity">
    <text evidence="19">Belongs to the MurB family.</text>
</comment>
<evidence type="ECO:0000256" key="16">
    <source>
        <dbReference type="ARBA" id="ARBA00023316"/>
    </source>
</evidence>
<dbReference type="AlphaFoldDB" id="A0A3N2QBW4"/>
<dbReference type="GO" id="GO:0051301">
    <property type="term" value="P:cell division"/>
    <property type="evidence" value="ECO:0007669"/>
    <property type="project" value="UniProtKB-KW"/>
</dbReference>
<reference evidence="21 22" key="1">
    <citation type="submission" date="2018-09" db="EMBL/GenBank/DDBJ databases">
        <title>Comparative Genomics of Wolbachia-Cardinium Dual Endosymbiosis in a Plant-Parasitic Nematode.</title>
        <authorList>
            <person name="Brown A.M.V."/>
            <person name="Wasala S.K."/>
            <person name="Howe D.K."/>
            <person name="Peetz A.B."/>
            <person name="Zasada I.A."/>
            <person name="Denver D.R."/>
        </authorList>
    </citation>
    <scope>NUCLEOTIDE SEQUENCE [LARGE SCALE GENOMIC DNA]</scope>
    <source>
        <strain evidence="21 22">Pp_1</strain>
    </source>
</reference>
<evidence type="ECO:0000313" key="21">
    <source>
        <dbReference type="EMBL" id="ROT47306.1"/>
    </source>
</evidence>
<proteinExistence type="inferred from homology"/>
<dbReference type="EMBL" id="RARA01000024">
    <property type="protein sequence ID" value="ROT47306.1"/>
    <property type="molecule type" value="Genomic_DNA"/>
</dbReference>
<dbReference type="Gene3D" id="3.90.78.10">
    <property type="entry name" value="UDP-N-acetylenolpyruvoylglucosamine reductase, C-terminal domain"/>
    <property type="match status" value="1"/>
</dbReference>
<evidence type="ECO:0000256" key="1">
    <source>
        <dbReference type="ARBA" id="ARBA00001974"/>
    </source>
</evidence>
<comment type="caution">
    <text evidence="21">The sequence shown here is derived from an EMBL/GenBank/DDBJ whole genome shotgun (WGS) entry which is preliminary data.</text>
</comment>
<dbReference type="SUPFAM" id="SSF56176">
    <property type="entry name" value="FAD-binding/transporter-associated domain-like"/>
    <property type="match status" value="1"/>
</dbReference>
<comment type="cofactor">
    <cofactor evidence="1 19">
        <name>FAD</name>
        <dbReference type="ChEBI" id="CHEBI:57692"/>
    </cofactor>
</comment>
<dbReference type="NCBIfam" id="TIGR00179">
    <property type="entry name" value="murB"/>
    <property type="match status" value="1"/>
</dbReference>
<name>A0A3N2QBW4_9BACT</name>
<dbReference type="InterPro" id="IPR036318">
    <property type="entry name" value="FAD-bd_PCMH-like_sf"/>
</dbReference>
<dbReference type="GO" id="GO:0009252">
    <property type="term" value="P:peptidoglycan biosynthetic process"/>
    <property type="evidence" value="ECO:0007669"/>
    <property type="project" value="UniProtKB-UniRule"/>
</dbReference>
<dbReference type="HAMAP" id="MF_00037">
    <property type="entry name" value="MurB"/>
    <property type="match status" value="1"/>
</dbReference>
<dbReference type="InterPro" id="IPR016166">
    <property type="entry name" value="FAD-bd_PCMH"/>
</dbReference>
<evidence type="ECO:0000256" key="7">
    <source>
        <dbReference type="ARBA" id="ARBA00022490"/>
    </source>
</evidence>
<accession>A0A3N2QBW4</accession>
<evidence type="ECO:0000256" key="10">
    <source>
        <dbReference type="ARBA" id="ARBA00022827"/>
    </source>
</evidence>
<dbReference type="Proteomes" id="UP000270927">
    <property type="component" value="Unassembled WGS sequence"/>
</dbReference>
<feature type="domain" description="FAD-binding PCMH-type" evidence="20">
    <location>
        <begin position="17"/>
        <end position="188"/>
    </location>
</feature>
<feature type="active site" evidence="19">
    <location>
        <position position="335"/>
    </location>
</feature>
<evidence type="ECO:0000256" key="14">
    <source>
        <dbReference type="ARBA" id="ARBA00023002"/>
    </source>
</evidence>
<comment type="function">
    <text evidence="2 19">Cell wall formation.</text>
</comment>
<evidence type="ECO:0000256" key="8">
    <source>
        <dbReference type="ARBA" id="ARBA00022618"/>
    </source>
</evidence>
<keyword evidence="11 19" id="KW-0521">NADP</keyword>
<dbReference type="Pfam" id="PF01565">
    <property type="entry name" value="FAD_binding_4"/>
    <property type="match status" value="1"/>
</dbReference>
<dbReference type="GO" id="GO:0008762">
    <property type="term" value="F:UDP-N-acetylmuramate dehydrogenase activity"/>
    <property type="evidence" value="ECO:0007669"/>
    <property type="project" value="UniProtKB-UniRule"/>
</dbReference>
<dbReference type="PANTHER" id="PTHR21071:SF4">
    <property type="entry name" value="UDP-N-ACETYLENOLPYRUVOYLGLUCOSAMINE REDUCTASE"/>
    <property type="match status" value="1"/>
</dbReference>
<keyword evidence="15 19" id="KW-0131">Cell cycle</keyword>
<dbReference type="GO" id="GO:0008360">
    <property type="term" value="P:regulation of cell shape"/>
    <property type="evidence" value="ECO:0007669"/>
    <property type="project" value="UniProtKB-KW"/>
</dbReference>
<keyword evidence="16 19" id="KW-0961">Cell wall biogenesis/degradation</keyword>
<feature type="active site" description="Proton donor" evidence="19">
    <location>
        <position position="238"/>
    </location>
</feature>
<dbReference type="NCBIfam" id="NF000755">
    <property type="entry name" value="PRK00046.1"/>
    <property type="match status" value="1"/>
</dbReference>
<evidence type="ECO:0000256" key="11">
    <source>
        <dbReference type="ARBA" id="ARBA00022857"/>
    </source>
</evidence>
<keyword evidence="9 19" id="KW-0285">Flavoprotein</keyword>
<dbReference type="GO" id="GO:0071949">
    <property type="term" value="F:FAD binding"/>
    <property type="evidence" value="ECO:0007669"/>
    <property type="project" value="InterPro"/>
</dbReference>
<dbReference type="EC" id="1.3.1.98" evidence="5 19"/>
<comment type="catalytic activity">
    <reaction evidence="18 19">
        <text>UDP-N-acetyl-alpha-D-muramate + NADP(+) = UDP-N-acetyl-3-O-(1-carboxyvinyl)-alpha-D-glucosamine + NADPH + H(+)</text>
        <dbReference type="Rhea" id="RHEA:12248"/>
        <dbReference type="ChEBI" id="CHEBI:15378"/>
        <dbReference type="ChEBI" id="CHEBI:57783"/>
        <dbReference type="ChEBI" id="CHEBI:58349"/>
        <dbReference type="ChEBI" id="CHEBI:68483"/>
        <dbReference type="ChEBI" id="CHEBI:70757"/>
        <dbReference type="EC" id="1.3.1.98"/>
    </reaction>
</comment>
<dbReference type="InterPro" id="IPR016169">
    <property type="entry name" value="FAD-bd_PCMH_sub2"/>
</dbReference>
<evidence type="ECO:0000256" key="17">
    <source>
        <dbReference type="ARBA" id="ARBA00031026"/>
    </source>
</evidence>
<evidence type="ECO:0000313" key="22">
    <source>
        <dbReference type="Proteomes" id="UP000270927"/>
    </source>
</evidence>
<evidence type="ECO:0000256" key="15">
    <source>
        <dbReference type="ARBA" id="ARBA00023306"/>
    </source>
</evidence>
<dbReference type="InterPro" id="IPR003170">
    <property type="entry name" value="MurB"/>
</dbReference>
<dbReference type="Gene3D" id="3.30.465.10">
    <property type="match status" value="1"/>
</dbReference>
<evidence type="ECO:0000256" key="4">
    <source>
        <dbReference type="ARBA" id="ARBA00004752"/>
    </source>
</evidence>
<dbReference type="OrthoDB" id="9804753at2"/>
<dbReference type="GO" id="GO:0071555">
    <property type="term" value="P:cell wall organization"/>
    <property type="evidence" value="ECO:0007669"/>
    <property type="project" value="UniProtKB-KW"/>
</dbReference>
<comment type="subcellular location">
    <subcellularLocation>
        <location evidence="3 19">Cytoplasm</location>
    </subcellularLocation>
</comment>
<dbReference type="PROSITE" id="PS51387">
    <property type="entry name" value="FAD_PCMH"/>
    <property type="match status" value="1"/>
</dbReference>
<dbReference type="GO" id="GO:0005829">
    <property type="term" value="C:cytosol"/>
    <property type="evidence" value="ECO:0007669"/>
    <property type="project" value="TreeGrafter"/>
</dbReference>
<keyword evidence="8 19" id="KW-0132">Cell division</keyword>
<organism evidence="21 22">
    <name type="scientific">Candidatus Cardinium hertigii</name>
    <dbReference type="NCBI Taxonomy" id="247481"/>
    <lineage>
        <taxon>Bacteria</taxon>
        <taxon>Pseudomonadati</taxon>
        <taxon>Bacteroidota</taxon>
        <taxon>Cytophagia</taxon>
        <taxon>Cytophagales</taxon>
        <taxon>Amoebophilaceae</taxon>
        <taxon>Candidatus Cardinium</taxon>
    </lineage>
</organism>
<protein>
    <recommendedName>
        <fullName evidence="6 19">UDP-N-acetylenolpyruvoylglucosamine reductase</fullName>
        <ecNumber evidence="5 19">1.3.1.98</ecNumber>
    </recommendedName>
    <alternativeName>
        <fullName evidence="17 19">UDP-N-acetylmuramate dehydrogenase</fullName>
    </alternativeName>
</protein>
<dbReference type="InterPro" id="IPR036635">
    <property type="entry name" value="MurB_C_sf"/>
</dbReference>
<sequence length="341" mass="38063">MPLFKHYSLQSINSFNVPALAAHYIPCTSLKDIEDFCATVYSTKKHFYILGEGTNTLFVGDFPGYILHIQLPGIEIIQETSHKVLIKAAAGVNWHKLVLFCVNRGYGGIENLSLISGTVGGAPVQNIGAYGVELKDVIHSIETIALATGKKIIFKPSECAFGYRTSIFKTKLRNQYIITGIVLALDKTAKFRLEYIDIQKKIEKMQLKQLSFKSISDAIIAIRQQKLPNPIMLGNAGSFFQNPLIPIEQYQLLKSQYPELVFFTTCNKKFIKISAAWLIETAGFKGFRQGNVGIYDLHALILVHYGGATGRDVINLANHIKQKVKNQFNITLIPEVNIVEP</sequence>
<keyword evidence="7 19" id="KW-0963">Cytoplasm</keyword>
<dbReference type="Pfam" id="PF02873">
    <property type="entry name" value="MurB_C"/>
    <property type="match status" value="1"/>
</dbReference>
<dbReference type="SUPFAM" id="SSF56194">
    <property type="entry name" value="Uridine diphospho-N-Acetylenolpyruvylglucosamine reductase, MurB, C-terminal domain"/>
    <property type="match status" value="1"/>
</dbReference>
<evidence type="ECO:0000256" key="3">
    <source>
        <dbReference type="ARBA" id="ARBA00004496"/>
    </source>
</evidence>
<evidence type="ECO:0000256" key="19">
    <source>
        <dbReference type="HAMAP-Rule" id="MF_00037"/>
    </source>
</evidence>
<keyword evidence="12 19" id="KW-0133">Cell shape</keyword>
<keyword evidence="22" id="KW-1185">Reference proteome</keyword>
<comment type="pathway">
    <text evidence="4 19">Cell wall biogenesis; peptidoglycan biosynthesis.</text>
</comment>
<dbReference type="Gene3D" id="3.30.43.10">
    <property type="entry name" value="Uridine Diphospho-n-acetylenolpyruvylglucosamine Reductase, domain 2"/>
    <property type="match status" value="1"/>
</dbReference>
<feature type="active site" evidence="19">
    <location>
        <position position="164"/>
    </location>
</feature>
<keyword evidence="10 19" id="KW-0274">FAD</keyword>
<evidence type="ECO:0000259" key="20">
    <source>
        <dbReference type="PROSITE" id="PS51387"/>
    </source>
</evidence>
<evidence type="ECO:0000256" key="9">
    <source>
        <dbReference type="ARBA" id="ARBA00022630"/>
    </source>
</evidence>
<keyword evidence="13 19" id="KW-0573">Peptidoglycan synthesis</keyword>
<evidence type="ECO:0000256" key="12">
    <source>
        <dbReference type="ARBA" id="ARBA00022960"/>
    </source>
</evidence>
<evidence type="ECO:0000256" key="5">
    <source>
        <dbReference type="ARBA" id="ARBA00012518"/>
    </source>
</evidence>
<keyword evidence="14 19" id="KW-0560">Oxidoreductase</keyword>
<dbReference type="UniPathway" id="UPA00219"/>
<dbReference type="InterPro" id="IPR006094">
    <property type="entry name" value="Oxid_FAD_bind_N"/>
</dbReference>